<dbReference type="SMART" id="SM00382">
    <property type="entry name" value="AAA"/>
    <property type="match status" value="2"/>
</dbReference>
<dbReference type="CDD" id="cd18580">
    <property type="entry name" value="ABC_6TM_ABCC_D2"/>
    <property type="match status" value="1"/>
</dbReference>
<proteinExistence type="predicted"/>
<dbReference type="FunFam" id="3.40.50.300:FF:000163">
    <property type="entry name" value="Multidrug resistance-associated protein member 4"/>
    <property type="match status" value="1"/>
</dbReference>
<dbReference type="Pfam" id="PF00005">
    <property type="entry name" value="ABC_tran"/>
    <property type="match status" value="2"/>
</dbReference>
<dbReference type="GO" id="GO:0016020">
    <property type="term" value="C:membrane"/>
    <property type="evidence" value="ECO:0007669"/>
    <property type="project" value="UniProtKB-SubCell"/>
</dbReference>
<evidence type="ECO:0000256" key="3">
    <source>
        <dbReference type="ARBA" id="ARBA00022692"/>
    </source>
</evidence>
<feature type="domain" description="ABC transmembrane type-1" evidence="11">
    <location>
        <begin position="676"/>
        <end position="962"/>
    </location>
</feature>
<evidence type="ECO:0000256" key="6">
    <source>
        <dbReference type="ARBA" id="ARBA00022840"/>
    </source>
</evidence>
<keyword evidence="7 9" id="KW-1133">Transmembrane helix</keyword>
<dbReference type="InterPro" id="IPR003439">
    <property type="entry name" value="ABC_transporter-like_ATP-bd"/>
</dbReference>
<keyword evidence="5" id="KW-0547">Nucleotide-binding</keyword>
<feature type="transmembrane region" description="Helical" evidence="9">
    <location>
        <begin position="207"/>
        <end position="226"/>
    </location>
</feature>
<comment type="subcellular location">
    <subcellularLocation>
        <location evidence="1">Membrane</location>
        <topology evidence="1">Multi-pass membrane protein</topology>
    </subcellularLocation>
</comment>
<dbReference type="Gene3D" id="1.20.1560.10">
    <property type="entry name" value="ABC transporter type 1, transmembrane domain"/>
    <property type="match status" value="2"/>
</dbReference>
<dbReference type="Proteomes" id="UP001154078">
    <property type="component" value="Chromosome 5"/>
</dbReference>
<evidence type="ECO:0000259" key="10">
    <source>
        <dbReference type="PROSITE" id="PS50893"/>
    </source>
</evidence>
<evidence type="ECO:0000313" key="12">
    <source>
        <dbReference type="EMBL" id="CAH0557071.1"/>
    </source>
</evidence>
<evidence type="ECO:0000256" key="5">
    <source>
        <dbReference type="ARBA" id="ARBA00022741"/>
    </source>
</evidence>
<feature type="domain" description="ABC transmembrane type-1" evidence="11">
    <location>
        <begin position="95"/>
        <end position="360"/>
    </location>
</feature>
<evidence type="ECO:0000256" key="1">
    <source>
        <dbReference type="ARBA" id="ARBA00004141"/>
    </source>
</evidence>
<keyword evidence="2" id="KW-0813">Transport</keyword>
<evidence type="ECO:0000256" key="9">
    <source>
        <dbReference type="SAM" id="Phobius"/>
    </source>
</evidence>
<evidence type="ECO:0000256" key="7">
    <source>
        <dbReference type="ARBA" id="ARBA00022989"/>
    </source>
</evidence>
<dbReference type="PROSITE" id="PS00211">
    <property type="entry name" value="ABC_TRANSPORTER_1"/>
    <property type="match status" value="2"/>
</dbReference>
<protein>
    <submittedName>
        <fullName evidence="12">Uncharacterized protein</fullName>
    </submittedName>
</protein>
<dbReference type="FunFam" id="3.40.50.300:FF:000973">
    <property type="entry name" value="Multidrug resistance-associated protein 4"/>
    <property type="match status" value="1"/>
</dbReference>
<dbReference type="InterPro" id="IPR050173">
    <property type="entry name" value="ABC_transporter_C-like"/>
</dbReference>
<sequence>MEETITGQEEIDTINKNIKSKLFSRLLFCWTLPVFIKGLKRDLNLEDLQNNLKKYNSITLGNKFESKWKHQKDSKLNLLRSIFKMFGFKICMYGLILLVAEYTKLIQPFCLAKIMEFYVADKDSNKQQIYLCGFYVVLASFINVVLMQNYMFNTSILGMNIRVACSSLIYRKSLKLRSTSESTVGQVVNLLLNDVNRFDKVVTYFHYLWVAPLELATVVICVYINFGFLGTTGIIIIVLFIPVQIYLGKLSSKFRFKIAQKTDRRIVLVNEVISGIQLIKMYTWEKAFAVLISTARRFELKYIRLTSFIRGLHMSLSMFMNKTALHLCLVIYVITQNTTNVYFVFVITSFYNILKEPMNSQFPRAIALVSETWISINRINSFLINEEYSDDKKSTSKHGFVKLEDASARWLNNLNKYTVENINILAKSNELTAIIGAVGSGKSTILNIILKELNLNTGSVTVSGTISYSSQEPWLFTNNIRQNILFGSQYNSTRYQEVCRVCSLQDDFKFLPCGDRTIVGENGVTLSGGQKARINLARAVYRQADIYLLDNPLAAVDGKVAEEIFNKCLKEYLKDKCVVFVTNNLKFLRQCNQIYVLNRGKVEICGSYESLQKKNDFFNFFPTESIEEESKITNTNETEKAYGEPNLFLESRNTGNIFFKDYLNYFSYGKSITWTVVICFLFVFSQVFLSSADYFTLLWVKINNYTNNEQLINHCFLKNYFPPIFLLTIFLMIVATLLRSLLFMSFCVRISKNLHHAMLENVMETNMKFFHQNPSGRILNRFAKDMGAIDETLPQVFLNTLQVGFNVIGVILVVTLANYWLIIPSVMICTIFYVLRYVYLSSSRDIKRIESTSKSLVLHHTIPTMQGLSTIRAFGVQSIVTNEFDRQQNNHSAAYYNYLSCNASFGLWLDLLSVIFVASVTFSFLIFDDVIFSGNVGLAITQALSLTGIFQWGMKQWAEVDNQMISFERALEYTKLKHEEKELYIDPQESWPQSGQIIFKNLYLKYSEEHPYVLNNICFEVRAKEKIGIIGRTGSGKTSLITALLRLIDYKGDIFIDSVNTKSMSVKTLRSKISVIPQHPLLFAGTIRQNLDPYDQYRAADLNKALQDVGLKNNTESSLELDTIVVEKGANFSAGQKQLICLCRTLIKENRILILDEPTANIDPVTDNLIQNVICKKFEDCTILTIAHKVETIMNSDRILILDSGTLLDFDSPNNLLKSNQYIKEIIQSHVKTNL</sequence>
<dbReference type="InterPro" id="IPR003593">
    <property type="entry name" value="AAA+_ATPase"/>
</dbReference>
<keyword evidence="13" id="KW-1185">Reference proteome</keyword>
<keyword evidence="6" id="KW-0067">ATP-binding</keyword>
<dbReference type="FunFam" id="1.20.1560.10:FF:000026">
    <property type="entry name" value="Multidrug resistance-associated protein lethal(2)03659"/>
    <property type="match status" value="1"/>
</dbReference>
<dbReference type="SUPFAM" id="SSF52540">
    <property type="entry name" value="P-loop containing nucleoside triphosphate hydrolases"/>
    <property type="match status" value="2"/>
</dbReference>
<organism evidence="12 13">
    <name type="scientific">Brassicogethes aeneus</name>
    <name type="common">Rape pollen beetle</name>
    <name type="synonym">Meligethes aeneus</name>
    <dbReference type="NCBI Taxonomy" id="1431903"/>
    <lineage>
        <taxon>Eukaryota</taxon>
        <taxon>Metazoa</taxon>
        <taxon>Ecdysozoa</taxon>
        <taxon>Arthropoda</taxon>
        <taxon>Hexapoda</taxon>
        <taxon>Insecta</taxon>
        <taxon>Pterygota</taxon>
        <taxon>Neoptera</taxon>
        <taxon>Endopterygota</taxon>
        <taxon>Coleoptera</taxon>
        <taxon>Polyphaga</taxon>
        <taxon>Cucujiformia</taxon>
        <taxon>Nitidulidae</taxon>
        <taxon>Meligethinae</taxon>
        <taxon>Brassicogethes</taxon>
    </lineage>
</organism>
<accession>A0A9P0FJ19</accession>
<dbReference type="PANTHER" id="PTHR24223:SF448">
    <property type="entry name" value="FI20146P1-RELATED"/>
    <property type="match status" value="1"/>
</dbReference>
<feature type="transmembrane region" description="Helical" evidence="9">
    <location>
        <begin position="129"/>
        <end position="146"/>
    </location>
</feature>
<dbReference type="Gene3D" id="3.40.50.300">
    <property type="entry name" value="P-loop containing nucleotide triphosphate hydrolases"/>
    <property type="match status" value="2"/>
</dbReference>
<keyword evidence="3 9" id="KW-0812">Transmembrane</keyword>
<keyword evidence="4" id="KW-0677">Repeat</keyword>
<reference evidence="12" key="1">
    <citation type="submission" date="2021-12" db="EMBL/GenBank/DDBJ databases">
        <authorList>
            <person name="King R."/>
        </authorList>
    </citation>
    <scope>NUCLEOTIDE SEQUENCE</scope>
</reference>
<feature type="domain" description="ABC transporter" evidence="10">
    <location>
        <begin position="997"/>
        <end position="1229"/>
    </location>
</feature>
<dbReference type="AlphaFoldDB" id="A0A9P0FJ19"/>
<feature type="transmembrane region" description="Helical" evidence="9">
    <location>
        <begin position="720"/>
        <end position="742"/>
    </location>
</feature>
<dbReference type="PROSITE" id="PS50929">
    <property type="entry name" value="ABC_TM1F"/>
    <property type="match status" value="2"/>
</dbReference>
<feature type="transmembrane region" description="Helical" evidence="9">
    <location>
        <begin position="672"/>
        <end position="700"/>
    </location>
</feature>
<dbReference type="InterPro" id="IPR044726">
    <property type="entry name" value="ABCC_6TM_D2"/>
</dbReference>
<dbReference type="PROSITE" id="PS50893">
    <property type="entry name" value="ABC_TRANSPORTER_2"/>
    <property type="match status" value="2"/>
</dbReference>
<evidence type="ECO:0000259" key="11">
    <source>
        <dbReference type="PROSITE" id="PS50929"/>
    </source>
</evidence>
<feature type="transmembrane region" description="Helical" evidence="9">
    <location>
        <begin position="796"/>
        <end position="814"/>
    </location>
</feature>
<evidence type="ECO:0000256" key="4">
    <source>
        <dbReference type="ARBA" id="ARBA00022737"/>
    </source>
</evidence>
<dbReference type="CDD" id="cd03250">
    <property type="entry name" value="ABCC_MRP_domain1"/>
    <property type="match status" value="1"/>
</dbReference>
<dbReference type="InterPro" id="IPR036640">
    <property type="entry name" value="ABC1_TM_sf"/>
</dbReference>
<keyword evidence="8 9" id="KW-0472">Membrane</keyword>
<evidence type="ECO:0000313" key="13">
    <source>
        <dbReference type="Proteomes" id="UP001154078"/>
    </source>
</evidence>
<dbReference type="SUPFAM" id="SSF90123">
    <property type="entry name" value="ABC transporter transmembrane region"/>
    <property type="match status" value="2"/>
</dbReference>
<dbReference type="OrthoDB" id="6500128at2759"/>
<dbReference type="GO" id="GO:0005524">
    <property type="term" value="F:ATP binding"/>
    <property type="evidence" value="ECO:0007669"/>
    <property type="project" value="UniProtKB-KW"/>
</dbReference>
<feature type="transmembrane region" description="Helical" evidence="9">
    <location>
        <begin position="232"/>
        <end position="248"/>
    </location>
</feature>
<dbReference type="FunFam" id="1.20.1560.10:FF:000014">
    <property type="entry name" value="Multidrug resistance-associated protein member 4"/>
    <property type="match status" value="1"/>
</dbReference>
<feature type="transmembrane region" description="Helical" evidence="9">
    <location>
        <begin position="905"/>
        <end position="926"/>
    </location>
</feature>
<evidence type="ECO:0000256" key="2">
    <source>
        <dbReference type="ARBA" id="ARBA00022448"/>
    </source>
</evidence>
<dbReference type="CDD" id="cd03244">
    <property type="entry name" value="ABCC_MRP_domain2"/>
    <property type="match status" value="1"/>
</dbReference>
<dbReference type="PANTHER" id="PTHR24223">
    <property type="entry name" value="ATP-BINDING CASSETTE SUB-FAMILY C"/>
    <property type="match status" value="1"/>
</dbReference>
<dbReference type="EMBL" id="OV121136">
    <property type="protein sequence ID" value="CAH0557071.1"/>
    <property type="molecule type" value="Genomic_DNA"/>
</dbReference>
<dbReference type="InterPro" id="IPR011527">
    <property type="entry name" value="ABC1_TM_dom"/>
</dbReference>
<dbReference type="InterPro" id="IPR027417">
    <property type="entry name" value="P-loop_NTPase"/>
</dbReference>
<dbReference type="InterPro" id="IPR017871">
    <property type="entry name" value="ABC_transporter-like_CS"/>
</dbReference>
<dbReference type="GO" id="GO:0016887">
    <property type="term" value="F:ATP hydrolysis activity"/>
    <property type="evidence" value="ECO:0007669"/>
    <property type="project" value="InterPro"/>
</dbReference>
<feature type="transmembrane region" description="Helical" evidence="9">
    <location>
        <begin position="820"/>
        <end position="839"/>
    </location>
</feature>
<dbReference type="Pfam" id="PF00664">
    <property type="entry name" value="ABC_membrane"/>
    <property type="match status" value="2"/>
</dbReference>
<gene>
    <name evidence="12" type="ORF">MELIAE_LOCUS7865</name>
</gene>
<feature type="domain" description="ABC transporter" evidence="10">
    <location>
        <begin position="401"/>
        <end position="624"/>
    </location>
</feature>
<dbReference type="GO" id="GO:0140359">
    <property type="term" value="F:ABC-type transporter activity"/>
    <property type="evidence" value="ECO:0007669"/>
    <property type="project" value="InterPro"/>
</dbReference>
<evidence type="ECO:0000256" key="8">
    <source>
        <dbReference type="ARBA" id="ARBA00023136"/>
    </source>
</evidence>
<name>A0A9P0FJ19_BRAAE</name>